<keyword evidence="3" id="KW-1185">Reference proteome</keyword>
<evidence type="ECO:0000313" key="2">
    <source>
        <dbReference type="EMBL" id="THV02099.1"/>
    </source>
</evidence>
<dbReference type="Pfam" id="PF03184">
    <property type="entry name" value="DDE_1"/>
    <property type="match status" value="1"/>
</dbReference>
<proteinExistence type="predicted"/>
<protein>
    <recommendedName>
        <fullName evidence="1">DDE-1 domain-containing protein</fullName>
    </recommendedName>
</protein>
<dbReference type="EMBL" id="ML179080">
    <property type="protein sequence ID" value="THV02099.1"/>
    <property type="molecule type" value="Genomic_DNA"/>
</dbReference>
<evidence type="ECO:0000313" key="3">
    <source>
        <dbReference type="Proteomes" id="UP000297245"/>
    </source>
</evidence>
<sequence length="372" mass="42360">MVGRAKSDLEQECLQETKKRIKVSETTLHDREVSFYAERGFPLDHKRLKEHADAIARARHVDNFPEAGVGKDWTARFASDHNDCIGMYWTHALDRSRARAVNAYNHEHYFDLLEEVVEGKGGDDVIPDELKYGTDESGLQRGVGLKTRAFGAKGTKVQQQQRSGDRENITVIVTICGDGTSTTPGVIYKGEGFQAKWKQDNPLNCSLGYQKKGYTNDTIGRAWIEQFDKETRANANSQRRLLLYARHYRIEVLSYPSHSTHIYQGLDVVIFSALKRNWTKVRDEWERDGNTVQKRSFLALYAKVHIMTLTSDNIKAAFRKTGVIPLDRGVVTASMMAPSLTTSVNSVLPIRQESPVWYMSDMVRDYIDYQTL</sequence>
<reference evidence="2 3" key="1">
    <citation type="journal article" date="2019" name="Nat. Ecol. Evol.">
        <title>Megaphylogeny resolves global patterns of mushroom evolution.</title>
        <authorList>
            <person name="Varga T."/>
            <person name="Krizsan K."/>
            <person name="Foldi C."/>
            <person name="Dima B."/>
            <person name="Sanchez-Garcia M."/>
            <person name="Sanchez-Ramirez S."/>
            <person name="Szollosi G.J."/>
            <person name="Szarkandi J.G."/>
            <person name="Papp V."/>
            <person name="Albert L."/>
            <person name="Andreopoulos W."/>
            <person name="Angelini C."/>
            <person name="Antonin V."/>
            <person name="Barry K.W."/>
            <person name="Bougher N.L."/>
            <person name="Buchanan P."/>
            <person name="Buyck B."/>
            <person name="Bense V."/>
            <person name="Catcheside P."/>
            <person name="Chovatia M."/>
            <person name="Cooper J."/>
            <person name="Damon W."/>
            <person name="Desjardin D."/>
            <person name="Finy P."/>
            <person name="Geml J."/>
            <person name="Haridas S."/>
            <person name="Hughes K."/>
            <person name="Justo A."/>
            <person name="Karasinski D."/>
            <person name="Kautmanova I."/>
            <person name="Kiss B."/>
            <person name="Kocsube S."/>
            <person name="Kotiranta H."/>
            <person name="LaButti K.M."/>
            <person name="Lechner B.E."/>
            <person name="Liimatainen K."/>
            <person name="Lipzen A."/>
            <person name="Lukacs Z."/>
            <person name="Mihaltcheva S."/>
            <person name="Morgado L.N."/>
            <person name="Niskanen T."/>
            <person name="Noordeloos M.E."/>
            <person name="Ohm R.A."/>
            <person name="Ortiz-Santana B."/>
            <person name="Ovrebo C."/>
            <person name="Racz N."/>
            <person name="Riley R."/>
            <person name="Savchenko A."/>
            <person name="Shiryaev A."/>
            <person name="Soop K."/>
            <person name="Spirin V."/>
            <person name="Szebenyi C."/>
            <person name="Tomsovsky M."/>
            <person name="Tulloss R.E."/>
            <person name="Uehling J."/>
            <person name="Grigoriev I.V."/>
            <person name="Vagvolgyi C."/>
            <person name="Papp T."/>
            <person name="Martin F.M."/>
            <person name="Miettinen O."/>
            <person name="Hibbett D.S."/>
            <person name="Nagy L.G."/>
        </authorList>
    </citation>
    <scope>NUCLEOTIDE SEQUENCE [LARGE SCALE GENOMIC DNA]</scope>
    <source>
        <strain evidence="2 3">CBS 962.96</strain>
    </source>
</reference>
<gene>
    <name evidence="2" type="ORF">K435DRAFT_817878</name>
</gene>
<dbReference type="AlphaFoldDB" id="A0A4S8MI93"/>
<dbReference type="GO" id="GO:0003676">
    <property type="term" value="F:nucleic acid binding"/>
    <property type="evidence" value="ECO:0007669"/>
    <property type="project" value="InterPro"/>
</dbReference>
<accession>A0A4S8MI93</accession>
<dbReference type="InterPro" id="IPR004875">
    <property type="entry name" value="DDE_SF_endonuclease_dom"/>
</dbReference>
<organism evidence="2 3">
    <name type="scientific">Dendrothele bispora (strain CBS 962.96)</name>
    <dbReference type="NCBI Taxonomy" id="1314807"/>
    <lineage>
        <taxon>Eukaryota</taxon>
        <taxon>Fungi</taxon>
        <taxon>Dikarya</taxon>
        <taxon>Basidiomycota</taxon>
        <taxon>Agaricomycotina</taxon>
        <taxon>Agaricomycetes</taxon>
        <taxon>Agaricomycetidae</taxon>
        <taxon>Agaricales</taxon>
        <taxon>Agaricales incertae sedis</taxon>
        <taxon>Dendrothele</taxon>
    </lineage>
</organism>
<dbReference type="OrthoDB" id="2917041at2759"/>
<dbReference type="Proteomes" id="UP000297245">
    <property type="component" value="Unassembled WGS sequence"/>
</dbReference>
<feature type="domain" description="DDE-1" evidence="1">
    <location>
        <begin position="168"/>
        <end position="318"/>
    </location>
</feature>
<evidence type="ECO:0000259" key="1">
    <source>
        <dbReference type="Pfam" id="PF03184"/>
    </source>
</evidence>
<name>A0A4S8MI93_DENBC</name>